<sequence>MLKEQNERVLSVLAKLLGVAIPVDVEPRTGFQASPFVDEIAMVDVPKCRSRNNIKKYVSIEAYKRGLDKSSGLYTDLTKYPPENFEDVRARTLAYMRVEDDVAFRRKYSNDKKSLSVKKPEFKAKTTVKTEPSRQISSVRFDNKKVSTTTKFPQYPKISSYGFKGTFKDLVEALRTAQATIRWPRKSDKVDDKKDITKWCDFHDDHGHTTDDCIALKKEFAWHVLKGNLKSIFDELETPDNNIRPPSLDHEKIMNYVTGGSDVCGLTYSAAKRHTRQGINCQPIPWSLWSKEELELESMKITFDQDDLSDLHQKHHDGLIIQLKIGNCLTRTFGEITLPVYAKGINKQTRFSVIDCSSTYNIILGRPWIHDMKAVPSTYHKTMKFPTPWGIQEIKSEPKVARDYYKTTMKPRKQSI</sequence>
<reference evidence="1 2" key="2">
    <citation type="journal article" date="2022" name="Mol. Ecol. Resour.">
        <title>The genomes of chicory, endive, great burdock and yacon provide insights into Asteraceae paleo-polyploidization history and plant inulin production.</title>
        <authorList>
            <person name="Fan W."/>
            <person name="Wang S."/>
            <person name="Wang H."/>
            <person name="Wang A."/>
            <person name="Jiang F."/>
            <person name="Liu H."/>
            <person name="Zhao H."/>
            <person name="Xu D."/>
            <person name="Zhang Y."/>
        </authorList>
    </citation>
    <scope>NUCLEOTIDE SEQUENCE [LARGE SCALE GENOMIC DNA]</scope>
    <source>
        <strain evidence="2">cv. Niubang</strain>
    </source>
</reference>
<name>A0ACB9C7D9_ARCLA</name>
<organism evidence="1 2">
    <name type="scientific">Arctium lappa</name>
    <name type="common">Greater burdock</name>
    <name type="synonym">Lappa major</name>
    <dbReference type="NCBI Taxonomy" id="4217"/>
    <lineage>
        <taxon>Eukaryota</taxon>
        <taxon>Viridiplantae</taxon>
        <taxon>Streptophyta</taxon>
        <taxon>Embryophyta</taxon>
        <taxon>Tracheophyta</taxon>
        <taxon>Spermatophyta</taxon>
        <taxon>Magnoliopsida</taxon>
        <taxon>eudicotyledons</taxon>
        <taxon>Gunneridae</taxon>
        <taxon>Pentapetalae</taxon>
        <taxon>asterids</taxon>
        <taxon>campanulids</taxon>
        <taxon>Asterales</taxon>
        <taxon>Asteraceae</taxon>
        <taxon>Carduoideae</taxon>
        <taxon>Cardueae</taxon>
        <taxon>Arctiinae</taxon>
        <taxon>Arctium</taxon>
    </lineage>
</organism>
<evidence type="ECO:0000313" key="2">
    <source>
        <dbReference type="Proteomes" id="UP001055879"/>
    </source>
</evidence>
<comment type="caution">
    <text evidence="1">The sequence shown here is derived from an EMBL/GenBank/DDBJ whole genome shotgun (WGS) entry which is preliminary data.</text>
</comment>
<dbReference type="EMBL" id="CM042051">
    <property type="protein sequence ID" value="KAI3730092.1"/>
    <property type="molecule type" value="Genomic_DNA"/>
</dbReference>
<gene>
    <name evidence="1" type="ORF">L6452_18768</name>
</gene>
<dbReference type="Proteomes" id="UP001055879">
    <property type="component" value="Linkage Group LG05"/>
</dbReference>
<keyword evidence="2" id="KW-1185">Reference proteome</keyword>
<evidence type="ECO:0000313" key="1">
    <source>
        <dbReference type="EMBL" id="KAI3730092.1"/>
    </source>
</evidence>
<accession>A0ACB9C7D9</accession>
<proteinExistence type="predicted"/>
<protein>
    <submittedName>
        <fullName evidence="1">Uncharacterized protein</fullName>
    </submittedName>
</protein>
<reference evidence="2" key="1">
    <citation type="journal article" date="2022" name="Mol. Ecol. Resour.">
        <title>The genomes of chicory, endive, great burdock and yacon provide insights into Asteraceae palaeo-polyploidization history and plant inulin production.</title>
        <authorList>
            <person name="Fan W."/>
            <person name="Wang S."/>
            <person name="Wang H."/>
            <person name="Wang A."/>
            <person name="Jiang F."/>
            <person name="Liu H."/>
            <person name="Zhao H."/>
            <person name="Xu D."/>
            <person name="Zhang Y."/>
        </authorList>
    </citation>
    <scope>NUCLEOTIDE SEQUENCE [LARGE SCALE GENOMIC DNA]</scope>
    <source>
        <strain evidence="2">cv. Niubang</strain>
    </source>
</reference>